<feature type="domain" description="DUF4224" evidence="1">
    <location>
        <begin position="3"/>
        <end position="43"/>
    </location>
</feature>
<dbReference type="InterPro" id="IPR025319">
    <property type="entry name" value="DUF4224"/>
</dbReference>
<proteinExistence type="predicted"/>
<reference evidence="2 3" key="1">
    <citation type="submission" date="2024-07" db="EMBL/GenBank/DDBJ databases">
        <title>Uliginosibacterium paludis KCTC:42655.</title>
        <authorList>
            <person name="Kim M.K."/>
        </authorList>
    </citation>
    <scope>NUCLEOTIDE SEQUENCE [LARGE SCALE GENOMIC DNA]</scope>
    <source>
        <strain evidence="2 3">KCTC 42655</strain>
    </source>
</reference>
<accession>A0ABV2CVX8</accession>
<protein>
    <submittedName>
        <fullName evidence="2">DUF4224 domain-containing protein</fullName>
    </submittedName>
</protein>
<dbReference type="EMBL" id="JBEWLZ010000013">
    <property type="protein sequence ID" value="MET1491567.1"/>
    <property type="molecule type" value="Genomic_DNA"/>
</dbReference>
<dbReference type="Pfam" id="PF13986">
    <property type="entry name" value="DUF4224"/>
    <property type="match status" value="1"/>
</dbReference>
<evidence type="ECO:0000313" key="3">
    <source>
        <dbReference type="Proteomes" id="UP001548590"/>
    </source>
</evidence>
<organism evidence="2 3">
    <name type="scientific">Uliginosibacterium paludis</name>
    <dbReference type="NCBI Taxonomy" id="1615952"/>
    <lineage>
        <taxon>Bacteria</taxon>
        <taxon>Pseudomonadati</taxon>
        <taxon>Pseudomonadota</taxon>
        <taxon>Betaproteobacteria</taxon>
        <taxon>Rhodocyclales</taxon>
        <taxon>Zoogloeaceae</taxon>
        <taxon>Uliginosibacterium</taxon>
    </lineage>
</organism>
<evidence type="ECO:0000313" key="2">
    <source>
        <dbReference type="EMBL" id="MET1491567.1"/>
    </source>
</evidence>
<evidence type="ECO:0000259" key="1">
    <source>
        <dbReference type="Pfam" id="PF13986"/>
    </source>
</evidence>
<dbReference type="Proteomes" id="UP001548590">
    <property type="component" value="Unassembled WGS sequence"/>
</dbReference>
<keyword evidence="3" id="KW-1185">Reference proteome</keyword>
<sequence>MIFLTRTNLTELSGRKRPNAVRAWLDCQGIPYVVGADKWPRVLEAAILSKMGMADSSAGEEPRLILD</sequence>
<name>A0ABV2CVX8_9RHOO</name>
<comment type="caution">
    <text evidence="2">The sequence shown here is derived from an EMBL/GenBank/DDBJ whole genome shotgun (WGS) entry which is preliminary data.</text>
</comment>
<gene>
    <name evidence="2" type="ORF">ABVT11_17135</name>
</gene>
<dbReference type="RefSeq" id="WP_353978516.1">
    <property type="nucleotide sequence ID" value="NZ_JBDIVF010000010.1"/>
</dbReference>